<protein>
    <recommendedName>
        <fullName evidence="8 9">1,4-dihydroxy-2-naphthoate octaprenyltransferase</fullName>
        <shortName evidence="8">DHNA-octaprenyltransferase</shortName>
        <ecNumber evidence="8 9">2.5.1.74</ecNumber>
    </recommendedName>
</protein>
<evidence type="ECO:0000256" key="6">
    <source>
        <dbReference type="ARBA" id="ARBA00022989"/>
    </source>
</evidence>
<comment type="catalytic activity">
    <reaction evidence="8">
        <text>an all-trans-polyprenyl diphosphate + 1,4-dihydroxy-2-naphthoate + H(+) = a 2-demethylmenaquinol + CO2 + diphosphate</text>
        <dbReference type="Rhea" id="RHEA:26478"/>
        <dbReference type="Rhea" id="RHEA-COMP:9563"/>
        <dbReference type="Rhea" id="RHEA-COMP:9564"/>
        <dbReference type="ChEBI" id="CHEBI:11173"/>
        <dbReference type="ChEBI" id="CHEBI:15378"/>
        <dbReference type="ChEBI" id="CHEBI:16526"/>
        <dbReference type="ChEBI" id="CHEBI:33019"/>
        <dbReference type="ChEBI" id="CHEBI:55437"/>
        <dbReference type="ChEBI" id="CHEBI:58914"/>
        <dbReference type="EC" id="2.5.1.74"/>
    </reaction>
</comment>
<dbReference type="PANTHER" id="PTHR13929">
    <property type="entry name" value="1,4-DIHYDROXY-2-NAPHTHOATE OCTAPRENYLTRANSFERASE"/>
    <property type="match status" value="1"/>
</dbReference>
<evidence type="ECO:0000256" key="1">
    <source>
        <dbReference type="ARBA" id="ARBA00004141"/>
    </source>
</evidence>
<feature type="transmembrane region" description="Helical" evidence="8">
    <location>
        <begin position="280"/>
        <end position="302"/>
    </location>
</feature>
<reference evidence="10" key="2">
    <citation type="journal article" date="2021" name="PeerJ">
        <title>Extensive microbial diversity within the chicken gut microbiome revealed by metagenomics and culture.</title>
        <authorList>
            <person name="Gilroy R."/>
            <person name="Ravi A."/>
            <person name="Getino M."/>
            <person name="Pursley I."/>
            <person name="Horton D.L."/>
            <person name="Alikhan N.F."/>
            <person name="Baker D."/>
            <person name="Gharbi K."/>
            <person name="Hall N."/>
            <person name="Watson M."/>
            <person name="Adriaenssens E.M."/>
            <person name="Foster-Nyarko E."/>
            <person name="Jarju S."/>
            <person name="Secka A."/>
            <person name="Antonio M."/>
            <person name="Oren A."/>
            <person name="Chaudhuri R.R."/>
            <person name="La Ragione R."/>
            <person name="Hildebrand F."/>
            <person name="Pallen M.J."/>
        </authorList>
    </citation>
    <scope>NUCLEOTIDE SEQUENCE</scope>
    <source>
        <strain evidence="10">G3-8215</strain>
    </source>
</reference>
<accession>A0A940DSR8</accession>
<dbReference type="Proteomes" id="UP000725002">
    <property type="component" value="Unassembled WGS sequence"/>
</dbReference>
<evidence type="ECO:0000256" key="9">
    <source>
        <dbReference type="NCBIfam" id="TIGR00751"/>
    </source>
</evidence>
<dbReference type="GO" id="GO:0046428">
    <property type="term" value="F:1,4-dihydroxy-2-naphthoate polyprenyltransferase activity"/>
    <property type="evidence" value="ECO:0007669"/>
    <property type="project" value="UniProtKB-UniRule"/>
</dbReference>
<proteinExistence type="inferred from homology"/>
<comment type="similarity">
    <text evidence="8">Belongs to the MenA family. Type 1 subfamily.</text>
</comment>
<comment type="function">
    <text evidence="8">Conversion of 1,4-dihydroxy-2-naphthoate (DHNA) to demethylmenaquinone (DMK).</text>
</comment>
<comment type="subcellular location">
    <subcellularLocation>
        <location evidence="8">Cell membrane</location>
        <topology evidence="8">Multi-pass membrane protein</topology>
    </subcellularLocation>
    <subcellularLocation>
        <location evidence="1">Membrane</location>
        <topology evidence="1">Multi-pass membrane protein</topology>
    </subcellularLocation>
</comment>
<feature type="transmembrane region" description="Helical" evidence="8">
    <location>
        <begin position="120"/>
        <end position="141"/>
    </location>
</feature>
<dbReference type="GO" id="GO:0005886">
    <property type="term" value="C:plasma membrane"/>
    <property type="evidence" value="ECO:0007669"/>
    <property type="project" value="UniProtKB-SubCell"/>
</dbReference>
<comment type="pathway">
    <text evidence="8">Quinol/quinone metabolism; menaquinone biosynthesis; menaquinol from 1,4-dihydroxy-2-naphthoate: step 1/2.</text>
</comment>
<dbReference type="GO" id="GO:0042371">
    <property type="term" value="P:vitamin K biosynthetic process"/>
    <property type="evidence" value="ECO:0007669"/>
    <property type="project" value="TreeGrafter"/>
</dbReference>
<evidence type="ECO:0000256" key="4">
    <source>
        <dbReference type="ARBA" id="ARBA00022679"/>
    </source>
</evidence>
<dbReference type="NCBIfam" id="TIGR00751">
    <property type="entry name" value="menA"/>
    <property type="match status" value="1"/>
</dbReference>
<dbReference type="InterPro" id="IPR026046">
    <property type="entry name" value="UBIAD1"/>
</dbReference>
<evidence type="ECO:0000313" key="11">
    <source>
        <dbReference type="Proteomes" id="UP000725002"/>
    </source>
</evidence>
<sequence>MKKLSAYITAMRLRTLPLSLAGVSLGLMLAASDYVLRPWVAFFTLLTTVFLQILSNVANELGDFLHGTDREEDRQGPAYTLSKGLLAEKDFKVMIRVYVVLCIAGGLAMIWFSFGTFFDFGALITALMGLAAISGAVKYTLGRNPYGYRGLGDLYVFLFFGIVSVLGAYFVAAHEIRTWILVLPAVSAGCLSTGVLNVNNIRDIRSDALTRRTIPVRIGEKNAKIYHTALIAIGWLCMLVYASLRVFDWWHYLFVVTLPLFVLHLVQVWRRSGKDLDPQLPQLVMFSFLFAVLSGFGFIVYLL</sequence>
<feature type="transmembrane region" description="Helical" evidence="8">
    <location>
        <begin position="153"/>
        <end position="172"/>
    </location>
</feature>
<dbReference type="InterPro" id="IPR000537">
    <property type="entry name" value="UbiA_prenyltransferase"/>
</dbReference>
<dbReference type="InterPro" id="IPR004657">
    <property type="entry name" value="MenA"/>
</dbReference>
<keyword evidence="7 8" id="KW-0472">Membrane</keyword>
<dbReference type="HAMAP" id="MF_01937">
    <property type="entry name" value="MenA_1"/>
    <property type="match status" value="1"/>
</dbReference>
<dbReference type="AlphaFoldDB" id="A0A940DSR8"/>
<evidence type="ECO:0000256" key="8">
    <source>
        <dbReference type="HAMAP-Rule" id="MF_01937"/>
    </source>
</evidence>
<evidence type="ECO:0000256" key="7">
    <source>
        <dbReference type="ARBA" id="ARBA00023136"/>
    </source>
</evidence>
<feature type="transmembrane region" description="Helical" evidence="8">
    <location>
        <begin position="40"/>
        <end position="58"/>
    </location>
</feature>
<dbReference type="EMBL" id="JADILV010000052">
    <property type="protein sequence ID" value="MBO8484010.1"/>
    <property type="molecule type" value="Genomic_DNA"/>
</dbReference>
<keyword evidence="4 8" id="KW-0808">Transferase</keyword>
<comment type="caution">
    <text evidence="10">The sequence shown here is derived from an EMBL/GenBank/DDBJ whole genome shotgun (WGS) entry which is preliminary data.</text>
</comment>
<feature type="transmembrane region" description="Helical" evidence="8">
    <location>
        <begin position="249"/>
        <end position="268"/>
    </location>
</feature>
<dbReference type="Pfam" id="PF01040">
    <property type="entry name" value="UbiA"/>
    <property type="match status" value="1"/>
</dbReference>
<dbReference type="PIRSF" id="PIRSF005355">
    <property type="entry name" value="UBIAD1"/>
    <property type="match status" value="1"/>
</dbReference>
<evidence type="ECO:0000256" key="3">
    <source>
        <dbReference type="ARBA" id="ARBA00022475"/>
    </source>
</evidence>
<reference evidence="10" key="1">
    <citation type="submission" date="2020-10" db="EMBL/GenBank/DDBJ databases">
        <authorList>
            <person name="Gilroy R."/>
        </authorList>
    </citation>
    <scope>NUCLEOTIDE SEQUENCE</scope>
    <source>
        <strain evidence="10">G3-8215</strain>
    </source>
</reference>
<evidence type="ECO:0000256" key="2">
    <source>
        <dbReference type="ARBA" id="ARBA00022428"/>
    </source>
</evidence>
<name>A0A940DSR8_9BACT</name>
<gene>
    <name evidence="8 10" type="primary">menA</name>
    <name evidence="10" type="ORF">IAB75_07860</name>
</gene>
<dbReference type="CDD" id="cd13962">
    <property type="entry name" value="PT_UbiA_UBIAD1"/>
    <property type="match status" value="1"/>
</dbReference>
<evidence type="ECO:0000313" key="10">
    <source>
        <dbReference type="EMBL" id="MBO8484010.1"/>
    </source>
</evidence>
<keyword evidence="5 8" id="KW-0812">Transmembrane</keyword>
<dbReference type="EC" id="2.5.1.74" evidence="8 9"/>
<organism evidence="10 11">
    <name type="scientific">Candidatus Cryptobacteroides avicola</name>
    <dbReference type="NCBI Taxonomy" id="2840757"/>
    <lineage>
        <taxon>Bacteria</taxon>
        <taxon>Pseudomonadati</taxon>
        <taxon>Bacteroidota</taxon>
        <taxon>Bacteroidia</taxon>
        <taxon>Bacteroidales</taxon>
        <taxon>Candidatus Cryptobacteroides</taxon>
    </lineage>
</organism>
<evidence type="ECO:0000256" key="5">
    <source>
        <dbReference type="ARBA" id="ARBA00022692"/>
    </source>
</evidence>
<keyword evidence="2 8" id="KW-0474">Menaquinone biosynthesis</keyword>
<keyword evidence="6 8" id="KW-1133">Transmembrane helix</keyword>
<dbReference type="GO" id="GO:0009234">
    <property type="term" value="P:menaquinone biosynthetic process"/>
    <property type="evidence" value="ECO:0007669"/>
    <property type="project" value="UniProtKB-UniRule"/>
</dbReference>
<keyword evidence="3 8" id="KW-1003">Cell membrane</keyword>
<feature type="transmembrane region" description="Helical" evidence="8">
    <location>
        <begin position="93"/>
        <end position="114"/>
    </location>
</feature>
<feature type="transmembrane region" description="Helical" evidence="8">
    <location>
        <begin position="225"/>
        <end position="243"/>
    </location>
</feature>
<dbReference type="PANTHER" id="PTHR13929:SF0">
    <property type="entry name" value="UBIA PRENYLTRANSFERASE DOMAIN-CONTAINING PROTEIN 1"/>
    <property type="match status" value="1"/>
</dbReference>
<feature type="transmembrane region" description="Helical" evidence="8">
    <location>
        <begin position="178"/>
        <end position="198"/>
    </location>
</feature>